<feature type="chain" id="PRO_5010449365" evidence="2">
    <location>
        <begin position="21"/>
        <end position="113"/>
    </location>
</feature>
<name>A0A149S201_GLUJA</name>
<dbReference type="EMBL" id="JABCQN010000002">
    <property type="protein sequence ID" value="MBF0870376.1"/>
    <property type="molecule type" value="Genomic_DNA"/>
</dbReference>
<evidence type="ECO:0000313" key="4">
    <source>
        <dbReference type="EMBL" id="MBF0870376.1"/>
    </source>
</evidence>
<feature type="region of interest" description="Disordered" evidence="1">
    <location>
        <begin position="21"/>
        <end position="42"/>
    </location>
</feature>
<feature type="signal peptide" evidence="2">
    <location>
        <begin position="1"/>
        <end position="20"/>
    </location>
</feature>
<dbReference type="GeneID" id="81474204"/>
<reference evidence="6" key="2">
    <citation type="journal article" date="2019" name="Int. J. Syst. Evol. Microbiol.">
        <title>The Global Catalogue of Microorganisms (GCM) 10K type strain sequencing project: providing services to taxonomists for standard genome sequencing and annotation.</title>
        <authorList>
            <consortium name="The Broad Institute Genomics Platform"/>
            <consortium name="The Broad Institute Genome Sequencing Center for Infectious Disease"/>
            <person name="Wu L."/>
            <person name="Ma J."/>
        </authorList>
    </citation>
    <scope>NUCLEOTIDE SEQUENCE [LARGE SCALE GENOMIC DNA]</scope>
    <source>
        <strain evidence="6">NBRC 3271</strain>
    </source>
</reference>
<sequence length="113" mass="12724">MRRILTSTLAVLALTGTAVAQDADGDGPKKPDMHELYRNSSLPRSHADFSRFTYRPPGDKVIEQPDAFRLLFRTRDGQPDGYAERRGNAVIYYDRYGKVTHVQPLPEDDTASN</sequence>
<organism evidence="4 5">
    <name type="scientific">Gluconobacter japonicus</name>
    <dbReference type="NCBI Taxonomy" id="376620"/>
    <lineage>
        <taxon>Bacteria</taxon>
        <taxon>Pseudomonadati</taxon>
        <taxon>Pseudomonadota</taxon>
        <taxon>Alphaproteobacteria</taxon>
        <taxon>Acetobacterales</taxon>
        <taxon>Acetobacteraceae</taxon>
        <taxon>Gluconobacter</taxon>
    </lineage>
</organism>
<dbReference type="RefSeq" id="WP_010504078.1">
    <property type="nucleotide sequence ID" value="NZ_BEWO01000003.1"/>
</dbReference>
<evidence type="ECO:0000256" key="1">
    <source>
        <dbReference type="SAM" id="MobiDB-lite"/>
    </source>
</evidence>
<dbReference type="EMBL" id="BSNT01000019">
    <property type="protein sequence ID" value="GLQ59230.1"/>
    <property type="molecule type" value="Genomic_DNA"/>
</dbReference>
<evidence type="ECO:0000313" key="5">
    <source>
        <dbReference type="Proteomes" id="UP000661006"/>
    </source>
</evidence>
<proteinExistence type="predicted"/>
<keyword evidence="6" id="KW-1185">Reference proteome</keyword>
<gene>
    <name evidence="3" type="ORF">GCM10010937_10330</name>
    <name evidence="4" type="ORF">HKD32_05810</name>
</gene>
<dbReference type="STRING" id="376620.A0J51_00445"/>
<protein>
    <submittedName>
        <fullName evidence="4">Uncharacterized protein</fullName>
    </submittedName>
</protein>
<dbReference type="Proteomes" id="UP001156613">
    <property type="component" value="Unassembled WGS sequence"/>
</dbReference>
<reference evidence="3" key="5">
    <citation type="submission" date="2023-01" db="EMBL/GenBank/DDBJ databases">
        <title>Draft genome sequence of Gluconobacter japonicus strain NBRC 3271.</title>
        <authorList>
            <person name="Sun Q."/>
            <person name="Mori K."/>
        </authorList>
    </citation>
    <scope>NUCLEOTIDE SEQUENCE</scope>
    <source>
        <strain evidence="3">NBRC 3271</strain>
    </source>
</reference>
<evidence type="ECO:0000256" key="2">
    <source>
        <dbReference type="SAM" id="SignalP"/>
    </source>
</evidence>
<reference evidence="4" key="4">
    <citation type="submission" date="2020-11" db="EMBL/GenBank/DDBJ databases">
        <title>Description of novel Gluconobacter species.</title>
        <authorList>
            <person name="Cleenwerck I."/>
            <person name="Cnockaert M."/>
            <person name="Borremans W."/>
            <person name="Wieme A.D."/>
            <person name="De Vuyst L."/>
            <person name="Vandamme P."/>
        </authorList>
    </citation>
    <scope>NUCLEOTIDE SEQUENCE</scope>
    <source>
        <strain evidence="4">R71697</strain>
    </source>
</reference>
<accession>A0A149S201</accession>
<dbReference type="Proteomes" id="UP000661006">
    <property type="component" value="Unassembled WGS sequence"/>
</dbReference>
<dbReference type="OrthoDB" id="7276832at2"/>
<dbReference type="AlphaFoldDB" id="A0A149S201"/>
<reference evidence="3" key="1">
    <citation type="journal article" date="2014" name="Int. J. Syst. Evol. Microbiol.">
        <title>Complete genome of a new Firmicutes species belonging to the dominant human colonic microbiota ('Ruminococcus bicirculans') reveals two chromosomes and a selective capacity to utilize plant glucans.</title>
        <authorList>
            <consortium name="NISC Comparative Sequencing Program"/>
            <person name="Wegmann U."/>
            <person name="Louis P."/>
            <person name="Goesmann A."/>
            <person name="Henrissat B."/>
            <person name="Duncan S.H."/>
            <person name="Flint H.J."/>
        </authorList>
    </citation>
    <scope>NUCLEOTIDE SEQUENCE</scope>
    <source>
        <strain evidence="3">NBRC 3271</strain>
    </source>
</reference>
<evidence type="ECO:0000313" key="6">
    <source>
        <dbReference type="Proteomes" id="UP001156613"/>
    </source>
</evidence>
<feature type="compositionally biased region" description="Basic and acidic residues" evidence="1">
    <location>
        <begin position="26"/>
        <end position="37"/>
    </location>
</feature>
<reference evidence="4" key="3">
    <citation type="submission" date="2020-04" db="EMBL/GenBank/DDBJ databases">
        <authorList>
            <person name="Sombolestani A."/>
        </authorList>
    </citation>
    <scope>NUCLEOTIDE SEQUENCE</scope>
    <source>
        <strain evidence="4">R71697</strain>
    </source>
</reference>
<keyword evidence="2" id="KW-0732">Signal</keyword>
<comment type="caution">
    <text evidence="4">The sequence shown here is derived from an EMBL/GenBank/DDBJ whole genome shotgun (WGS) entry which is preliminary data.</text>
</comment>
<evidence type="ECO:0000313" key="3">
    <source>
        <dbReference type="EMBL" id="GLQ59230.1"/>
    </source>
</evidence>